<dbReference type="SUPFAM" id="SSF54506">
    <property type="entry name" value="Diaminopimelate epimerase-like"/>
    <property type="match status" value="1"/>
</dbReference>
<keyword evidence="2" id="KW-0413">Isomerase</keyword>
<dbReference type="Proteomes" id="UP001518925">
    <property type="component" value="Unassembled WGS sequence"/>
</dbReference>
<proteinExistence type="inferred from homology"/>
<dbReference type="Pfam" id="PF02567">
    <property type="entry name" value="PhzC-PhzF"/>
    <property type="match status" value="1"/>
</dbReference>
<evidence type="ECO:0000313" key="4">
    <source>
        <dbReference type="Proteomes" id="UP001518925"/>
    </source>
</evidence>
<evidence type="ECO:0000256" key="1">
    <source>
        <dbReference type="ARBA" id="ARBA00008270"/>
    </source>
</evidence>
<name>A0ABS2DHG8_9BACI</name>
<accession>A0ABS2DHG8</accession>
<dbReference type="PANTHER" id="PTHR13774">
    <property type="entry name" value="PHENAZINE BIOSYNTHESIS PROTEIN"/>
    <property type="match status" value="1"/>
</dbReference>
<reference evidence="3 4" key="1">
    <citation type="submission" date="2021-02" db="EMBL/GenBank/DDBJ databases">
        <title>Bacillus sp. RD4P76, an endophyte from a halophyte.</title>
        <authorList>
            <person name="Sun J.-Q."/>
        </authorList>
    </citation>
    <scope>NUCLEOTIDE SEQUENCE [LARGE SCALE GENOMIC DNA]</scope>
    <source>
        <strain evidence="3 4">RD4P76</strain>
    </source>
</reference>
<organism evidence="3 4">
    <name type="scientific">Bacillus suaedaesalsae</name>
    <dbReference type="NCBI Taxonomy" id="2810349"/>
    <lineage>
        <taxon>Bacteria</taxon>
        <taxon>Bacillati</taxon>
        <taxon>Bacillota</taxon>
        <taxon>Bacilli</taxon>
        <taxon>Bacillales</taxon>
        <taxon>Bacillaceae</taxon>
        <taxon>Bacillus</taxon>
    </lineage>
</organism>
<dbReference type="PANTHER" id="PTHR13774:SF39">
    <property type="entry name" value="BIOSYNTHESIS PROTEIN, PUTATIVE-RELATED"/>
    <property type="match status" value="1"/>
</dbReference>
<dbReference type="PIRSF" id="PIRSF016184">
    <property type="entry name" value="PhzC_PhzF"/>
    <property type="match status" value="1"/>
</dbReference>
<evidence type="ECO:0000256" key="2">
    <source>
        <dbReference type="ARBA" id="ARBA00023235"/>
    </source>
</evidence>
<dbReference type="NCBIfam" id="TIGR00654">
    <property type="entry name" value="PhzF_family"/>
    <property type="match status" value="1"/>
</dbReference>
<dbReference type="Gene3D" id="3.10.310.10">
    <property type="entry name" value="Diaminopimelate Epimerase, Chain A, domain 1"/>
    <property type="match status" value="2"/>
</dbReference>
<dbReference type="RefSeq" id="WP_204203268.1">
    <property type="nucleotide sequence ID" value="NZ_JAFELM010000028.1"/>
</dbReference>
<keyword evidence="4" id="KW-1185">Reference proteome</keyword>
<dbReference type="InterPro" id="IPR003719">
    <property type="entry name" value="Phenazine_PhzF-like"/>
</dbReference>
<sequence>MECKVYTLNAFTKQSKGGNPAGVVLQSDFLSDEQMQTIARKVGFSETAFVQHSKVADYMIRYFTPVQEVDLCGHATIAAFQLIRQTGVGNGIYKIETKAGILEVVIESEYIYLSQALPTFDKVIEPDEIVQSLYILETDLNLEFPIQIVSTGLRDIIIPIKNKEILHNIQPNFQEITTISKKYNVIGYHLFTLDTERVIASCRNFAPLYDILEESATGTSNGALTCYLHKYKALGSGSYLFVQGEAMQQSSLIITRLLVNTHDSVDRIEVGGTAGEIQIQHIEI</sequence>
<gene>
    <name evidence="3" type="ORF">JR050_09550</name>
</gene>
<protein>
    <submittedName>
        <fullName evidence="3">PhzF family phenazine biosynthesis protein</fullName>
    </submittedName>
</protein>
<comment type="caution">
    <text evidence="3">The sequence shown here is derived from an EMBL/GenBank/DDBJ whole genome shotgun (WGS) entry which is preliminary data.</text>
</comment>
<comment type="similarity">
    <text evidence="1">Belongs to the PhzF family.</text>
</comment>
<dbReference type="EMBL" id="JAFELM010000028">
    <property type="protein sequence ID" value="MBM6617912.1"/>
    <property type="molecule type" value="Genomic_DNA"/>
</dbReference>
<evidence type="ECO:0000313" key="3">
    <source>
        <dbReference type="EMBL" id="MBM6617912.1"/>
    </source>
</evidence>